<evidence type="ECO:0000313" key="3">
    <source>
        <dbReference type="WBParaSite" id="maker-uti_cns_0000476-snap-gene-0.15-mRNA-1"/>
    </source>
</evidence>
<dbReference type="WBParaSite" id="maker-uti_cns_0000476-snap-gene-0.15-mRNA-1">
    <property type="protein sequence ID" value="maker-uti_cns_0000476-snap-gene-0.15-mRNA-1"/>
    <property type="gene ID" value="maker-uti_cns_0000476-snap-gene-0.15"/>
</dbReference>
<feature type="compositionally biased region" description="Polar residues" evidence="1">
    <location>
        <begin position="1"/>
        <end position="12"/>
    </location>
</feature>
<dbReference type="Proteomes" id="UP000095280">
    <property type="component" value="Unplaced"/>
</dbReference>
<feature type="compositionally biased region" description="Polar residues" evidence="1">
    <location>
        <begin position="169"/>
        <end position="188"/>
    </location>
</feature>
<protein>
    <submittedName>
        <fullName evidence="3">CG11233</fullName>
    </submittedName>
</protein>
<accession>A0A1I8G0N9</accession>
<proteinExistence type="predicted"/>
<dbReference type="AlphaFoldDB" id="A0A1I8G0N9"/>
<keyword evidence="2" id="KW-1185">Reference proteome</keyword>
<sequence length="253" mass="27486">STAEATTHQQLPASLPVADTRPTGTNKASMSYRKLFSACLSLRGNNGSADSEETHGPHLPDPSQQPSSGSSKGSDDNKGSSSTRCRRRRERCPKCRGLLPLAAEQRHRRLKTTDTSPLPQPVLVPVGFRRGNRAEAKEDSGCYDQLQASQPVVRDRHRRQQVCEDSGIEDTSSGALETSAVSPPSSLQPLPAKPSSTSGSDSSAALIAQLTQQTRWVPRLPNRQAPFDEMSQQRFLAAKRLALQCDAERFGKN</sequence>
<name>A0A1I8G0N9_9PLAT</name>
<feature type="region of interest" description="Disordered" evidence="1">
    <location>
        <begin position="1"/>
        <end position="29"/>
    </location>
</feature>
<reference evidence="3" key="1">
    <citation type="submission" date="2016-11" db="UniProtKB">
        <authorList>
            <consortium name="WormBaseParasite"/>
        </authorList>
    </citation>
    <scope>IDENTIFICATION</scope>
</reference>
<feature type="compositionally biased region" description="Low complexity" evidence="1">
    <location>
        <begin position="61"/>
        <end position="72"/>
    </location>
</feature>
<feature type="region of interest" description="Disordered" evidence="1">
    <location>
        <begin position="42"/>
        <end position="203"/>
    </location>
</feature>
<evidence type="ECO:0000313" key="2">
    <source>
        <dbReference type="Proteomes" id="UP000095280"/>
    </source>
</evidence>
<evidence type="ECO:0000256" key="1">
    <source>
        <dbReference type="SAM" id="MobiDB-lite"/>
    </source>
</evidence>
<organism evidence="2 3">
    <name type="scientific">Macrostomum lignano</name>
    <dbReference type="NCBI Taxonomy" id="282301"/>
    <lineage>
        <taxon>Eukaryota</taxon>
        <taxon>Metazoa</taxon>
        <taxon>Spiralia</taxon>
        <taxon>Lophotrochozoa</taxon>
        <taxon>Platyhelminthes</taxon>
        <taxon>Rhabditophora</taxon>
        <taxon>Macrostomorpha</taxon>
        <taxon>Macrostomida</taxon>
        <taxon>Macrostomidae</taxon>
        <taxon>Macrostomum</taxon>
    </lineage>
</organism>